<reference evidence="1 2" key="1">
    <citation type="submission" date="2016-04" db="EMBL/GenBank/DDBJ databases">
        <title>Complete genome sequence of Thermococcus pacificus type strain P4.</title>
        <authorList>
            <person name="Oger P.M."/>
        </authorList>
    </citation>
    <scope>NUCLEOTIDE SEQUENCE [LARGE SCALE GENOMIC DNA]</scope>
    <source>
        <strain evidence="1 2">P-4</strain>
    </source>
</reference>
<dbReference type="Proteomes" id="UP000197418">
    <property type="component" value="Chromosome"/>
</dbReference>
<dbReference type="AlphaFoldDB" id="A0A218PA69"/>
<sequence>MFFKPAELEPREVKPFDAFPLAFAEGSLSGIVSTDELAETVFLHHLIASSLENGPVYHVGPGSSLSLKSLRNLVEDLSNLYAGNVYSVDELLEALKIVDDGSLVIVSRFPALLNRSAEKLVEIRRLVDKKGITLVLGHSTMELNELDLPGEFRRLYDLPELFEALLVLRTSSYRGHYRMNLTVLRAPAEHVASVGDHSIPIDSLVRPFL</sequence>
<dbReference type="KEGG" id="tpaf:A3L08_08940"/>
<gene>
    <name evidence="1" type="ORF">A3L08_08940</name>
</gene>
<protein>
    <recommendedName>
        <fullName evidence="3">KaiC-like domain-containing protein</fullName>
    </recommendedName>
</protein>
<dbReference type="EMBL" id="CP015102">
    <property type="protein sequence ID" value="ASJ07691.1"/>
    <property type="molecule type" value="Genomic_DNA"/>
</dbReference>
<keyword evidence="2" id="KW-1185">Reference proteome</keyword>
<proteinExistence type="predicted"/>
<evidence type="ECO:0008006" key="3">
    <source>
        <dbReference type="Google" id="ProtNLM"/>
    </source>
</evidence>
<dbReference type="OrthoDB" id="86164at2157"/>
<evidence type="ECO:0000313" key="2">
    <source>
        <dbReference type="Proteomes" id="UP000197418"/>
    </source>
</evidence>
<accession>A0A218PA69</accession>
<name>A0A218PA69_9EURY</name>
<organism evidence="1 2">
    <name type="scientific">Thermococcus pacificus</name>
    <dbReference type="NCBI Taxonomy" id="71998"/>
    <lineage>
        <taxon>Archaea</taxon>
        <taxon>Methanobacteriati</taxon>
        <taxon>Methanobacteriota</taxon>
        <taxon>Thermococci</taxon>
        <taxon>Thermococcales</taxon>
        <taxon>Thermococcaceae</taxon>
        <taxon>Thermococcus</taxon>
    </lineage>
</organism>
<evidence type="ECO:0000313" key="1">
    <source>
        <dbReference type="EMBL" id="ASJ07691.1"/>
    </source>
</evidence>